<dbReference type="EMBL" id="GU474879">
    <property type="protein sequence ID" value="ADI18025.1"/>
    <property type="molecule type" value="Genomic_DNA"/>
</dbReference>
<reference evidence="1" key="1">
    <citation type="journal article" date="2011" name="Environ. Microbiol.">
        <title>Time-series analyses of Monterey Bay coastal microbial picoplankton using a 'genome proxy' microarray.</title>
        <authorList>
            <person name="Rich V.I."/>
            <person name="Pham V.D."/>
            <person name="Eppley J."/>
            <person name="Shi Y."/>
            <person name="DeLong E.F."/>
        </authorList>
    </citation>
    <scope>NUCLEOTIDE SEQUENCE</scope>
</reference>
<evidence type="ECO:0000313" key="1">
    <source>
        <dbReference type="EMBL" id="ADI18025.1"/>
    </source>
</evidence>
<dbReference type="AlphaFoldDB" id="E0XUD4"/>
<protein>
    <submittedName>
        <fullName evidence="1">Uncharacterized protein</fullName>
    </submittedName>
</protein>
<organism evidence="1">
    <name type="scientific">uncultured delta proteobacterium HF0200_19J16</name>
    <dbReference type="NCBI Taxonomy" id="710831"/>
    <lineage>
        <taxon>Bacteria</taxon>
        <taxon>Deltaproteobacteria</taxon>
        <taxon>environmental samples</taxon>
    </lineage>
</organism>
<accession>E0XUD4</accession>
<sequence length="45" mass="5442">MTKYHKNRNSGVLSQDLNPIPDQTEFKFLYSIFIQDQIRHDKIFD</sequence>
<proteinExistence type="predicted"/>
<name>E0XUD4_9DELT</name>